<name>A0A7X2LZP5_9BACI</name>
<dbReference type="InterPro" id="IPR003646">
    <property type="entry name" value="SH3-like_bac-type"/>
</dbReference>
<feature type="chain" id="PRO_5038470213" evidence="1">
    <location>
        <begin position="24"/>
        <end position="213"/>
    </location>
</feature>
<evidence type="ECO:0000259" key="2">
    <source>
        <dbReference type="SMART" id="SM00287"/>
    </source>
</evidence>
<keyword evidence="4" id="KW-1185">Reference proteome</keyword>
<feature type="signal peptide" evidence="1">
    <location>
        <begin position="1"/>
        <end position="23"/>
    </location>
</feature>
<dbReference type="Proteomes" id="UP000448867">
    <property type="component" value="Unassembled WGS sequence"/>
</dbReference>
<evidence type="ECO:0000313" key="4">
    <source>
        <dbReference type="Proteomes" id="UP000448867"/>
    </source>
</evidence>
<dbReference type="OrthoDB" id="2930656at2"/>
<dbReference type="RefSeq" id="WP_154307313.1">
    <property type="nucleotide sequence ID" value="NZ_WKKI01000012.1"/>
</dbReference>
<sequence>MKKKQAALIFASGILLGSMVTPAISSANSNVILASVEWVNSQLNPLKTKVNSLEAEVAALRQAVSNGGGAAVPALPSSVNVKSVIADVHSGALKQYRILKSFPAGSSLKVVQEHTNAEGKWYRVEISSGTFGWIQAGEVTTAAVAPFTTFSVKTTGAVRSGATADYRQVGTASAGQNLKYITAFKNNKNEVWYNIELANGTRGWIEAKHGEVK</sequence>
<proteinExistence type="predicted"/>
<dbReference type="Gene3D" id="2.30.30.40">
    <property type="entry name" value="SH3 Domains"/>
    <property type="match status" value="2"/>
</dbReference>
<organism evidence="3 4">
    <name type="scientific">Metabacillus lacus</name>
    <dbReference type="NCBI Taxonomy" id="1983721"/>
    <lineage>
        <taxon>Bacteria</taxon>
        <taxon>Bacillati</taxon>
        <taxon>Bacillota</taxon>
        <taxon>Bacilli</taxon>
        <taxon>Bacillales</taxon>
        <taxon>Bacillaceae</taxon>
        <taxon>Metabacillus</taxon>
    </lineage>
</organism>
<feature type="domain" description="SH3b" evidence="2">
    <location>
        <begin position="76"/>
        <end position="143"/>
    </location>
</feature>
<dbReference type="EMBL" id="WKKI01000012">
    <property type="protein sequence ID" value="MRX72172.1"/>
    <property type="molecule type" value="Genomic_DNA"/>
</dbReference>
<evidence type="ECO:0000256" key="1">
    <source>
        <dbReference type="SAM" id="SignalP"/>
    </source>
</evidence>
<protein>
    <submittedName>
        <fullName evidence="3">SH3 domain-containing protein</fullName>
    </submittedName>
</protein>
<keyword evidence="1" id="KW-0732">Signal</keyword>
<dbReference type="SUPFAM" id="SSF82057">
    <property type="entry name" value="Prokaryotic SH3-related domain"/>
    <property type="match status" value="1"/>
</dbReference>
<feature type="domain" description="SH3b" evidence="2">
    <location>
        <begin position="145"/>
        <end position="213"/>
    </location>
</feature>
<gene>
    <name evidence="3" type="ORF">GJU40_08410</name>
</gene>
<dbReference type="Pfam" id="PF08239">
    <property type="entry name" value="SH3_3"/>
    <property type="match status" value="2"/>
</dbReference>
<reference evidence="3 4" key="1">
    <citation type="submission" date="2019-11" db="EMBL/GenBank/DDBJ databases">
        <title>Bacillus lacus genome.</title>
        <authorList>
            <person name="Allen C.J."/>
            <person name="Newman J.D."/>
        </authorList>
    </citation>
    <scope>NUCLEOTIDE SEQUENCE [LARGE SCALE GENOMIC DNA]</scope>
    <source>
        <strain evidence="3 4">KCTC 33946</strain>
    </source>
</reference>
<accession>A0A7X2LZP5</accession>
<comment type="caution">
    <text evidence="3">The sequence shown here is derived from an EMBL/GenBank/DDBJ whole genome shotgun (WGS) entry which is preliminary data.</text>
</comment>
<evidence type="ECO:0000313" key="3">
    <source>
        <dbReference type="EMBL" id="MRX72172.1"/>
    </source>
</evidence>
<dbReference type="SMART" id="SM00287">
    <property type="entry name" value="SH3b"/>
    <property type="match status" value="2"/>
</dbReference>
<dbReference type="AlphaFoldDB" id="A0A7X2LZP5"/>